<name>A0AAV4NMP4_CAEEX</name>
<protein>
    <submittedName>
        <fullName evidence="1">Uncharacterized protein</fullName>
    </submittedName>
</protein>
<dbReference type="Proteomes" id="UP001054945">
    <property type="component" value="Unassembled WGS sequence"/>
</dbReference>
<reference evidence="1 2" key="1">
    <citation type="submission" date="2021-06" db="EMBL/GenBank/DDBJ databases">
        <title>Caerostris extrusa draft genome.</title>
        <authorList>
            <person name="Kono N."/>
            <person name="Arakawa K."/>
        </authorList>
    </citation>
    <scope>NUCLEOTIDE SEQUENCE [LARGE SCALE GENOMIC DNA]</scope>
</reference>
<dbReference type="EMBL" id="BPLR01003563">
    <property type="protein sequence ID" value="GIX86072.1"/>
    <property type="molecule type" value="Genomic_DNA"/>
</dbReference>
<dbReference type="AlphaFoldDB" id="A0AAV4NMP4"/>
<gene>
    <name evidence="1" type="ORF">CEXT_751611</name>
</gene>
<organism evidence="1 2">
    <name type="scientific">Caerostris extrusa</name>
    <name type="common">Bark spider</name>
    <name type="synonym">Caerostris bankana</name>
    <dbReference type="NCBI Taxonomy" id="172846"/>
    <lineage>
        <taxon>Eukaryota</taxon>
        <taxon>Metazoa</taxon>
        <taxon>Ecdysozoa</taxon>
        <taxon>Arthropoda</taxon>
        <taxon>Chelicerata</taxon>
        <taxon>Arachnida</taxon>
        <taxon>Araneae</taxon>
        <taxon>Araneomorphae</taxon>
        <taxon>Entelegynae</taxon>
        <taxon>Araneoidea</taxon>
        <taxon>Araneidae</taxon>
        <taxon>Caerostris</taxon>
    </lineage>
</organism>
<comment type="caution">
    <text evidence="1">The sequence shown here is derived from an EMBL/GenBank/DDBJ whole genome shotgun (WGS) entry which is preliminary data.</text>
</comment>
<keyword evidence="2" id="KW-1185">Reference proteome</keyword>
<accession>A0AAV4NMP4</accession>
<evidence type="ECO:0000313" key="1">
    <source>
        <dbReference type="EMBL" id="GIX86072.1"/>
    </source>
</evidence>
<proteinExistence type="predicted"/>
<sequence>MIPNFDLRNAYQGLISVYNRVFIPISAIVYDGCREDAFRRIHALRVYLRFDRVARRRIWRRSPVSRRQRRTPLTWTICMNNK</sequence>
<evidence type="ECO:0000313" key="2">
    <source>
        <dbReference type="Proteomes" id="UP001054945"/>
    </source>
</evidence>